<evidence type="ECO:0000256" key="9">
    <source>
        <dbReference type="SAM" id="MobiDB-lite"/>
    </source>
</evidence>
<protein>
    <submittedName>
        <fullName evidence="12">Caspase-12</fullName>
    </submittedName>
</protein>
<dbReference type="InterPro" id="IPR015917">
    <property type="entry name" value="Pept_C14A"/>
</dbReference>
<organism evidence="12 13">
    <name type="scientific">Tupaia chinensis</name>
    <name type="common">Chinese tree shrew</name>
    <name type="synonym">Tupaia belangeri chinensis</name>
    <dbReference type="NCBI Taxonomy" id="246437"/>
    <lineage>
        <taxon>Eukaryota</taxon>
        <taxon>Metazoa</taxon>
        <taxon>Chordata</taxon>
        <taxon>Craniata</taxon>
        <taxon>Vertebrata</taxon>
        <taxon>Euteleostomi</taxon>
        <taxon>Mammalia</taxon>
        <taxon>Eutheria</taxon>
        <taxon>Euarchontoglires</taxon>
        <taxon>Scandentia</taxon>
        <taxon>Tupaiidae</taxon>
        <taxon>Tupaia</taxon>
    </lineage>
</organism>
<keyword evidence="13" id="KW-1185">Reference proteome</keyword>
<keyword evidence="3" id="KW-0645">Protease</keyword>
<dbReference type="Proteomes" id="UP000011518">
    <property type="component" value="Unassembled WGS sequence"/>
</dbReference>
<dbReference type="PANTHER" id="PTHR47901">
    <property type="entry name" value="CASPASE RECRUITMENT DOMAIN-CONTAINING PROTEIN 18"/>
    <property type="match status" value="1"/>
</dbReference>
<evidence type="ECO:0000259" key="10">
    <source>
        <dbReference type="PROSITE" id="PS50207"/>
    </source>
</evidence>
<dbReference type="GO" id="GO:0006508">
    <property type="term" value="P:proteolysis"/>
    <property type="evidence" value="ECO:0007669"/>
    <property type="project" value="UniProtKB-KW"/>
</dbReference>
<proteinExistence type="inferred from homology"/>
<dbReference type="SUPFAM" id="SSF52129">
    <property type="entry name" value="Caspase-like"/>
    <property type="match status" value="1"/>
</dbReference>
<feature type="region of interest" description="Disordered" evidence="9">
    <location>
        <begin position="103"/>
        <end position="138"/>
    </location>
</feature>
<evidence type="ECO:0000256" key="2">
    <source>
        <dbReference type="ARBA" id="ARBA00022553"/>
    </source>
</evidence>
<evidence type="ECO:0000313" key="12">
    <source>
        <dbReference type="EMBL" id="ELW64200.1"/>
    </source>
</evidence>
<evidence type="ECO:0000313" key="13">
    <source>
        <dbReference type="Proteomes" id="UP000011518"/>
    </source>
</evidence>
<dbReference type="FunCoup" id="L9KML3">
    <property type="interactions" value="317"/>
</dbReference>
<reference evidence="13" key="2">
    <citation type="journal article" date="2013" name="Nat. Commun.">
        <title>Genome of the Chinese tree shrew.</title>
        <authorList>
            <person name="Fan Y."/>
            <person name="Huang Z.Y."/>
            <person name="Cao C.C."/>
            <person name="Chen C.S."/>
            <person name="Chen Y.X."/>
            <person name="Fan D.D."/>
            <person name="He J."/>
            <person name="Hou H.L."/>
            <person name="Hu L."/>
            <person name="Hu X.T."/>
            <person name="Jiang X.T."/>
            <person name="Lai R."/>
            <person name="Lang Y.S."/>
            <person name="Liang B."/>
            <person name="Liao S.G."/>
            <person name="Mu D."/>
            <person name="Ma Y.Y."/>
            <person name="Niu Y.Y."/>
            <person name="Sun X.Q."/>
            <person name="Xia J.Q."/>
            <person name="Xiao J."/>
            <person name="Xiong Z.Q."/>
            <person name="Xu L."/>
            <person name="Yang L."/>
            <person name="Zhang Y."/>
            <person name="Zhao W."/>
            <person name="Zhao X.D."/>
            <person name="Zheng Y.T."/>
            <person name="Zhou J.M."/>
            <person name="Zhu Y.B."/>
            <person name="Zhang G.J."/>
            <person name="Wang J."/>
            <person name="Yao Y.G."/>
        </authorList>
    </citation>
    <scope>NUCLEOTIDE SEQUENCE [LARGE SCALE GENOMIC DNA]</scope>
</reference>
<dbReference type="GO" id="GO:0097169">
    <property type="term" value="C:AIM2 inflammasome complex"/>
    <property type="evidence" value="ECO:0007669"/>
    <property type="project" value="TreeGrafter"/>
</dbReference>
<dbReference type="Pfam" id="PF00656">
    <property type="entry name" value="Peptidase_C14"/>
    <property type="match status" value="1"/>
</dbReference>
<dbReference type="GO" id="GO:0050727">
    <property type="term" value="P:regulation of inflammatory response"/>
    <property type="evidence" value="ECO:0007669"/>
    <property type="project" value="TreeGrafter"/>
</dbReference>
<gene>
    <name evidence="12" type="ORF">TREES_T100013219</name>
</gene>
<keyword evidence="4" id="KW-0378">Hydrolase</keyword>
<dbReference type="SMART" id="SM00115">
    <property type="entry name" value="CASc"/>
    <property type="match status" value="1"/>
</dbReference>
<dbReference type="PANTHER" id="PTHR47901:SF6">
    <property type="entry name" value="CASPASE-12"/>
    <property type="match status" value="1"/>
</dbReference>
<evidence type="ECO:0000256" key="4">
    <source>
        <dbReference type="ARBA" id="ARBA00022801"/>
    </source>
</evidence>
<keyword evidence="6" id="KW-0865">Zymogen</keyword>
<feature type="compositionally biased region" description="Acidic residues" evidence="9">
    <location>
        <begin position="122"/>
        <end position="135"/>
    </location>
</feature>
<dbReference type="InterPro" id="IPR011600">
    <property type="entry name" value="Pept_C14_caspase"/>
</dbReference>
<evidence type="ECO:0000256" key="3">
    <source>
        <dbReference type="ARBA" id="ARBA00022670"/>
    </source>
</evidence>
<evidence type="ECO:0000259" key="11">
    <source>
        <dbReference type="PROSITE" id="PS50208"/>
    </source>
</evidence>
<dbReference type="InterPro" id="IPR016129">
    <property type="entry name" value="Caspase_his_AS"/>
</dbReference>
<feature type="active site" evidence="7">
    <location>
        <position position="299"/>
    </location>
</feature>
<evidence type="ECO:0000256" key="5">
    <source>
        <dbReference type="ARBA" id="ARBA00022807"/>
    </source>
</evidence>
<dbReference type="EMBL" id="KB320750">
    <property type="protein sequence ID" value="ELW64200.1"/>
    <property type="molecule type" value="Genomic_DNA"/>
</dbReference>
<dbReference type="GO" id="GO:0072559">
    <property type="term" value="C:NLRP3 inflammasome complex"/>
    <property type="evidence" value="ECO:0007669"/>
    <property type="project" value="TreeGrafter"/>
</dbReference>
<evidence type="ECO:0000256" key="1">
    <source>
        <dbReference type="ARBA" id="ARBA00010134"/>
    </source>
</evidence>
<comment type="similarity">
    <text evidence="1 8">Belongs to the peptidase C14A family.</text>
</comment>
<dbReference type="FunFam" id="3.40.50.1460:FF:000007">
    <property type="entry name" value="Caspase-1"/>
    <property type="match status" value="1"/>
</dbReference>
<keyword evidence="5" id="KW-0788">Thiol protease</keyword>
<accession>L9KML3</accession>
<sequence>MAEQQVTSYIECGMFAWKGPGQDDPVNKVKLIVRNAVDGIFDDFMSDDVFNRDDLYRLGRGVNLIVHSTGNLVENIAEKTEKARKNFMSRLCNTKKQLSLKSLPEYEDSESEKTSTSSSSTESEDESEESSDEEKAESAQALTFTLAGKLTPNPVVRGNSQTFIRIYPVMESEGRTRLALIICNKEFKYLSDRYGCEVDLLRMQNLLKNLGYLVVVKKNLTAQDMETELRCFAARQEHQSSDSTFLVFMSHGILGGICGTKHRNKDPDILHDDTIFKIFNNRNCRNLKDKPKVIIMQACRGKGSGSVWTTTDGVVMADALDQSLQCYVYNDAVTKAHVERDFIAFKSSTPHNVSWRLGTNGSRFISQLIKTFKEYSCSHHLEDIFQKVQHSFEIPDEQTQMPTREEYP</sequence>
<reference evidence="13" key="1">
    <citation type="submission" date="2012-07" db="EMBL/GenBank/DDBJ databases">
        <title>Genome of the Chinese tree shrew, a rising model animal genetically related to primates.</title>
        <authorList>
            <person name="Zhang G."/>
            <person name="Fan Y."/>
            <person name="Yao Y."/>
            <person name="Huang Z."/>
        </authorList>
    </citation>
    <scope>NUCLEOTIDE SEQUENCE [LARGE SCALE GENOMIC DNA]</scope>
</reference>
<feature type="active site" evidence="7">
    <location>
        <position position="251"/>
    </location>
</feature>
<dbReference type="InterPro" id="IPR033139">
    <property type="entry name" value="Caspase_cys_AS"/>
</dbReference>
<dbReference type="AlphaFoldDB" id="L9KML3"/>
<dbReference type="PROSITE" id="PS01121">
    <property type="entry name" value="CASPASE_HIS"/>
    <property type="match status" value="1"/>
</dbReference>
<dbReference type="Gene3D" id="3.40.50.1460">
    <property type="match status" value="1"/>
</dbReference>
<dbReference type="MEROPS" id="C14.013"/>
<dbReference type="InParanoid" id="L9KML3"/>
<evidence type="ECO:0000256" key="7">
    <source>
        <dbReference type="PIRSR" id="PIRSR038001-1"/>
    </source>
</evidence>
<dbReference type="PRINTS" id="PR00376">
    <property type="entry name" value="IL1BCENZYME"/>
</dbReference>
<dbReference type="PROSITE" id="PS50208">
    <property type="entry name" value="CASPASE_P20"/>
    <property type="match status" value="1"/>
</dbReference>
<dbReference type="PIRSF" id="PIRSF038001">
    <property type="entry name" value="Caspase_ICE"/>
    <property type="match status" value="1"/>
</dbReference>
<evidence type="ECO:0000256" key="8">
    <source>
        <dbReference type="RuleBase" id="RU003971"/>
    </source>
</evidence>
<evidence type="ECO:0000256" key="6">
    <source>
        <dbReference type="ARBA" id="ARBA00023145"/>
    </source>
</evidence>
<feature type="domain" description="Caspase family p10" evidence="10">
    <location>
        <begin position="332"/>
        <end position="403"/>
    </location>
</feature>
<dbReference type="InterPro" id="IPR001309">
    <property type="entry name" value="Pept_C14_p20"/>
</dbReference>
<dbReference type="InterPro" id="IPR002138">
    <property type="entry name" value="Pept_C14_p10"/>
</dbReference>
<dbReference type="STRING" id="246437.L9KML3"/>
<dbReference type="InterPro" id="IPR029030">
    <property type="entry name" value="Caspase-like_dom_sf"/>
</dbReference>
<dbReference type="GO" id="GO:0004197">
    <property type="term" value="F:cysteine-type endopeptidase activity"/>
    <property type="evidence" value="ECO:0007669"/>
    <property type="project" value="InterPro"/>
</dbReference>
<dbReference type="CDD" id="cd08325">
    <property type="entry name" value="CARD_CASP1-like"/>
    <property type="match status" value="1"/>
</dbReference>
<dbReference type="CDD" id="cd00032">
    <property type="entry name" value="CASc"/>
    <property type="match status" value="1"/>
</dbReference>
<name>L9KML3_TUPCH</name>
<feature type="domain" description="Caspase family p20" evidence="11">
    <location>
        <begin position="175"/>
        <end position="303"/>
    </location>
</feature>
<dbReference type="eggNOG" id="KOG3573">
    <property type="taxonomic scope" value="Eukaryota"/>
</dbReference>
<dbReference type="PROSITE" id="PS50207">
    <property type="entry name" value="CASPASE_P10"/>
    <property type="match status" value="1"/>
</dbReference>
<dbReference type="GO" id="GO:0072557">
    <property type="term" value="C:IPAF inflammasome complex"/>
    <property type="evidence" value="ECO:0007669"/>
    <property type="project" value="TreeGrafter"/>
</dbReference>
<dbReference type="InterPro" id="IPR002398">
    <property type="entry name" value="Pept_C14"/>
</dbReference>
<dbReference type="PROSITE" id="PS01122">
    <property type="entry name" value="CASPASE_CYS"/>
    <property type="match status" value="1"/>
</dbReference>
<keyword evidence="2" id="KW-0597">Phosphoprotein</keyword>